<evidence type="ECO:0000313" key="1">
    <source>
        <dbReference type="EMBL" id="GKH73357.1"/>
    </source>
</evidence>
<dbReference type="AlphaFoldDB" id="A0AA37NEM3"/>
<dbReference type="EMBL" id="BQNZ01000003">
    <property type="protein sequence ID" value="GKH73357.1"/>
    <property type="molecule type" value="Genomic_DNA"/>
</dbReference>
<evidence type="ECO:0000313" key="2">
    <source>
        <dbReference type="Proteomes" id="UP001055114"/>
    </source>
</evidence>
<organism evidence="1 2">
    <name type="scientific">Parabacteroides merdae</name>
    <dbReference type="NCBI Taxonomy" id="46503"/>
    <lineage>
        <taxon>Bacteria</taxon>
        <taxon>Pseudomonadati</taxon>
        <taxon>Bacteroidota</taxon>
        <taxon>Bacteroidia</taxon>
        <taxon>Bacteroidales</taxon>
        <taxon>Tannerellaceae</taxon>
        <taxon>Parabacteroides</taxon>
    </lineage>
</organism>
<proteinExistence type="predicted"/>
<reference evidence="1" key="1">
    <citation type="submission" date="2022-01" db="EMBL/GenBank/DDBJ databases">
        <title>Novel bile acid biosynthetic pathways are enriched in the microbiome of centenarians.</title>
        <authorList>
            <person name="Sato Y."/>
            <person name="Atarashi K."/>
            <person name="Plichta R.D."/>
            <person name="Arai Y."/>
            <person name="Sasajima S."/>
            <person name="Kearney M.S."/>
            <person name="Suda W."/>
            <person name="Takeshita K."/>
            <person name="Sasaki T."/>
            <person name="Okamoto S."/>
            <person name="Skelly N.A."/>
            <person name="Okamura Y."/>
            <person name="Vlamakis H."/>
            <person name="Li Y."/>
            <person name="Tanoue T."/>
            <person name="Takei H."/>
            <person name="Nittono H."/>
            <person name="Narushima S."/>
            <person name="Irie J."/>
            <person name="Itoh H."/>
            <person name="Moriya K."/>
            <person name="Sugiura Y."/>
            <person name="Suematsu M."/>
            <person name="Moritoki N."/>
            <person name="Shibata S."/>
            <person name="Littman R.D."/>
            <person name="Fischbach A.M."/>
            <person name="Uwamino Y."/>
            <person name="Inoue T."/>
            <person name="Honda A."/>
            <person name="Hattori M."/>
            <person name="Murai T."/>
            <person name="Xavier J.R."/>
            <person name="Hirose N."/>
            <person name="Honda K."/>
        </authorList>
    </citation>
    <scope>NUCLEOTIDE SEQUENCE</scope>
    <source>
        <strain evidence="1">CE91-St3</strain>
    </source>
</reference>
<dbReference type="RefSeq" id="WP_122298316.1">
    <property type="nucleotide sequence ID" value="NZ_BQNZ01000003.1"/>
</dbReference>
<sequence>MNLFKAVGTVLKWLVVVPLRYTAKLLMWGGRHLGRLSVKGGKYAWKRLRGEKGTAVVVRNKDGEYIGFELYDSNGKHVKTGTLLDLTSYYRKNFLNGVPEHIISTYRIDNIYPYMKWLNKPIQRASEALYRLTTDNLPDTSFSLREGYWRYKNDLTQGEMTPDQQMLFGFFNDQQDKLMERAELNRAIAKEDGDCVLQILEESKLSNDPEELKDRLVQCSEHAKQLFDFMDSKQLYEMLKYINHVEPSVSCWDHECYVKLLNMPYEQINTLQLFHCRIQDHCLVGRDGTAEVTKVVNRYDFNEGWKKDGPERFRNGNDKEKAEMISLAQQAGNNEAVQEMAKQFYMGMFNQNNIRSRQMYMQSVQELARVAVNTNDGVGMSPLMEYFYLVHRKNVACLELAEGMYTDRNFMVSENYSLLKADLESLNRQIDEIYATPAIISLEYQKVDKLVEMYRKGSIKGPDGKIQPDAAEALAGLIYSLHKVGVAEGVIERLANTDILKSAVLKDALLRHNLSQEDVQHYTSGQVRERTDARQQPGQYNLTSANGPVILQGTESNLLDRLELIHEKYGPMIRVDMEDRRVLPFPAEYVDDMMMREPETLKDIIRQVGAEALAYRNGDLTAEELFQCPCYEPYNPRTGNDVTSLADRMTEFWAERSMSPQEMAASVSGGISIPVSGSEELQFSADTPLDKSFSQTDEYIEKVDSMLQKYDPKSTFDQYCTLVCPSEKAVDMWQSKENQAVFVRLMDECVAMSMAYRKGEITPKELINAIPNAQRDNGYSKEYADKLSNRVMGIYEGRIRSSVQQLQDDASGEKRRVGYHR</sequence>
<dbReference type="Proteomes" id="UP001055114">
    <property type="component" value="Unassembled WGS sequence"/>
</dbReference>
<comment type="caution">
    <text evidence="1">The sequence shown here is derived from an EMBL/GenBank/DDBJ whole genome shotgun (WGS) entry which is preliminary data.</text>
</comment>
<protein>
    <submittedName>
        <fullName evidence="1">Uncharacterized protein</fullName>
    </submittedName>
</protein>
<name>A0AA37NEM3_9BACT</name>
<gene>
    <name evidence="1" type="ORF">CE91St3_32200</name>
</gene>
<accession>A0AA37NEM3</accession>